<dbReference type="EMBL" id="MFLL01000015">
    <property type="protein sequence ID" value="OGG69242.1"/>
    <property type="molecule type" value="Genomic_DNA"/>
</dbReference>
<dbReference type="AlphaFoldDB" id="A0A1F6E7R9"/>
<comment type="caution">
    <text evidence="1">The sequence shown here is derived from an EMBL/GenBank/DDBJ whole genome shotgun (WGS) entry which is preliminary data.</text>
</comment>
<sequence length="180" mass="20094">MGTLVMVELDPEDDTAPTLLHFIGEMLRVRYPHEQCVVKRRSPGNIQHKFDLMSEEIIKRAQSVLATDTSATRCAYVAPREMMFPRNDQEGHYPLETITMVVVDKDKVIGAYFIAHSDEVGTMPKGAVAILREGLLHMRESIHSVTSSEAEKTAADQLTDVILEAFGEASAYLFADQARN</sequence>
<organism evidence="1 2">
    <name type="scientific">Candidatus Kaiserbacteria bacterium RIFCSPHIGHO2_02_FULL_55_25</name>
    <dbReference type="NCBI Taxonomy" id="1798498"/>
    <lineage>
        <taxon>Bacteria</taxon>
        <taxon>Candidatus Kaiseribacteriota</taxon>
    </lineage>
</organism>
<protein>
    <submittedName>
        <fullName evidence="1">Uncharacterized protein</fullName>
    </submittedName>
</protein>
<evidence type="ECO:0000313" key="2">
    <source>
        <dbReference type="Proteomes" id="UP000176914"/>
    </source>
</evidence>
<dbReference type="Proteomes" id="UP000176914">
    <property type="component" value="Unassembled WGS sequence"/>
</dbReference>
<reference evidence="1 2" key="1">
    <citation type="journal article" date="2016" name="Nat. Commun.">
        <title>Thousands of microbial genomes shed light on interconnected biogeochemical processes in an aquifer system.</title>
        <authorList>
            <person name="Anantharaman K."/>
            <person name="Brown C.T."/>
            <person name="Hug L.A."/>
            <person name="Sharon I."/>
            <person name="Castelle C.J."/>
            <person name="Probst A.J."/>
            <person name="Thomas B.C."/>
            <person name="Singh A."/>
            <person name="Wilkins M.J."/>
            <person name="Karaoz U."/>
            <person name="Brodie E.L."/>
            <person name="Williams K.H."/>
            <person name="Hubbard S.S."/>
            <person name="Banfield J.F."/>
        </authorList>
    </citation>
    <scope>NUCLEOTIDE SEQUENCE [LARGE SCALE GENOMIC DNA]</scope>
</reference>
<evidence type="ECO:0000313" key="1">
    <source>
        <dbReference type="EMBL" id="OGG69242.1"/>
    </source>
</evidence>
<name>A0A1F6E7R9_9BACT</name>
<accession>A0A1F6E7R9</accession>
<proteinExistence type="predicted"/>
<gene>
    <name evidence="1" type="ORF">A3C20_03050</name>
</gene>